<proteinExistence type="predicted"/>
<dbReference type="EMBL" id="JACASE010000004">
    <property type="protein sequence ID" value="KAF6474718.1"/>
    <property type="molecule type" value="Genomic_DNA"/>
</dbReference>
<accession>A0A7J8HRL5</accession>
<gene>
    <name evidence="1" type="ORF">HJG63_010888</name>
</gene>
<evidence type="ECO:0000313" key="2">
    <source>
        <dbReference type="Proteomes" id="UP000593571"/>
    </source>
</evidence>
<dbReference type="Proteomes" id="UP000593571">
    <property type="component" value="Unassembled WGS sequence"/>
</dbReference>
<protein>
    <submittedName>
        <fullName evidence="1">Uncharacterized protein</fullName>
    </submittedName>
</protein>
<name>A0A7J8HRL5_ROUAE</name>
<sequence length="134" mass="14650">MGFPAPHCSVAFAPPQCPSGTSFLCISLASLPDPQTRTHTHTHACAHKFSHTQEAGNITWEREMESVTRRGTPRRRSFRKLVILTYGRISYSRGLALVIYKAVVSMLSFPLALRGDGAWPPSLAAASCSCASRF</sequence>
<keyword evidence="2" id="KW-1185">Reference proteome</keyword>
<organism evidence="1 2">
    <name type="scientific">Rousettus aegyptiacus</name>
    <name type="common">Egyptian fruit bat</name>
    <name type="synonym">Pteropus aegyptiacus</name>
    <dbReference type="NCBI Taxonomy" id="9407"/>
    <lineage>
        <taxon>Eukaryota</taxon>
        <taxon>Metazoa</taxon>
        <taxon>Chordata</taxon>
        <taxon>Craniata</taxon>
        <taxon>Vertebrata</taxon>
        <taxon>Euteleostomi</taxon>
        <taxon>Mammalia</taxon>
        <taxon>Eutheria</taxon>
        <taxon>Laurasiatheria</taxon>
        <taxon>Chiroptera</taxon>
        <taxon>Yinpterochiroptera</taxon>
        <taxon>Pteropodoidea</taxon>
        <taxon>Pteropodidae</taxon>
        <taxon>Rousettinae</taxon>
        <taxon>Rousettus</taxon>
    </lineage>
</organism>
<comment type="caution">
    <text evidence="1">The sequence shown here is derived from an EMBL/GenBank/DDBJ whole genome shotgun (WGS) entry which is preliminary data.</text>
</comment>
<dbReference type="AlphaFoldDB" id="A0A7J8HRL5"/>
<reference evidence="1 2" key="1">
    <citation type="journal article" date="2020" name="Nature">
        <title>Six reference-quality genomes reveal evolution of bat adaptations.</title>
        <authorList>
            <person name="Jebb D."/>
            <person name="Huang Z."/>
            <person name="Pippel M."/>
            <person name="Hughes G.M."/>
            <person name="Lavrichenko K."/>
            <person name="Devanna P."/>
            <person name="Winkler S."/>
            <person name="Jermiin L.S."/>
            <person name="Skirmuntt E.C."/>
            <person name="Katzourakis A."/>
            <person name="Burkitt-Gray L."/>
            <person name="Ray D.A."/>
            <person name="Sullivan K.A.M."/>
            <person name="Roscito J.G."/>
            <person name="Kirilenko B.M."/>
            <person name="Davalos L.M."/>
            <person name="Corthals A.P."/>
            <person name="Power M.L."/>
            <person name="Jones G."/>
            <person name="Ransome R.D."/>
            <person name="Dechmann D.K.N."/>
            <person name="Locatelli A.G."/>
            <person name="Puechmaille S.J."/>
            <person name="Fedrigo O."/>
            <person name="Jarvis E.D."/>
            <person name="Hiller M."/>
            <person name="Vernes S.C."/>
            <person name="Myers E.W."/>
            <person name="Teeling E.C."/>
        </authorList>
    </citation>
    <scope>NUCLEOTIDE SEQUENCE [LARGE SCALE GENOMIC DNA]</scope>
    <source>
        <strain evidence="1">MRouAeg1</strain>
        <tissue evidence="1">Muscle</tissue>
    </source>
</reference>
<evidence type="ECO:0000313" key="1">
    <source>
        <dbReference type="EMBL" id="KAF6474718.1"/>
    </source>
</evidence>